<dbReference type="Proteomes" id="UP001233535">
    <property type="component" value="Unassembled WGS sequence"/>
</dbReference>
<dbReference type="InterPro" id="IPR036291">
    <property type="entry name" value="NAD(P)-bd_dom_sf"/>
</dbReference>
<dbReference type="Pfam" id="PF01370">
    <property type="entry name" value="Epimerase"/>
    <property type="match status" value="1"/>
</dbReference>
<keyword evidence="1" id="KW-0521">NADP</keyword>
<protein>
    <submittedName>
        <fullName evidence="3">SDR family oxidoreductase</fullName>
    </submittedName>
</protein>
<dbReference type="SUPFAM" id="SSF51735">
    <property type="entry name" value="NAD(P)-binding Rossmann-fold domains"/>
    <property type="match status" value="1"/>
</dbReference>
<dbReference type="InterPro" id="IPR051164">
    <property type="entry name" value="NmrA-like_oxidored"/>
</dbReference>
<sequence>MKIVVAGGSGLVGTHLIKHLRTRGHDAVPASRRTGVNALTGEGLDDALRGAHAVIDVTNAPSFEAPDVGEFFARSTTNLLAAGERAGVAHYLALSVVGTPHLQNSAYFDAKQRQEALVAAASVPHTLVRATQFYEFMVNVIPPGSGTGPVHLPPARVQPASADDVAAELAALAGAAPSNDVVEIAGPETHRLCELVQWVMYAYLDDRAVIADPQTEYYGAVLDGRTLVPAGEALMTATRFGDWLQERVTGGREIPHVHHPDPLMRAHARA</sequence>
<gene>
    <name evidence="3" type="ORF">P8609_03290</name>
</gene>
<organism evidence="3 4">
    <name type="scientific">Lysobacter arvi</name>
    <dbReference type="NCBI Taxonomy" id="3038776"/>
    <lineage>
        <taxon>Bacteria</taxon>
        <taxon>Pseudomonadati</taxon>
        <taxon>Pseudomonadota</taxon>
        <taxon>Gammaproteobacteria</taxon>
        <taxon>Lysobacterales</taxon>
        <taxon>Lysobacteraceae</taxon>
        <taxon>Lysobacter</taxon>
    </lineage>
</organism>
<dbReference type="Gene3D" id="3.40.50.720">
    <property type="entry name" value="NAD(P)-binding Rossmann-like Domain"/>
    <property type="match status" value="1"/>
</dbReference>
<evidence type="ECO:0000313" key="3">
    <source>
        <dbReference type="EMBL" id="MDR0181995.1"/>
    </source>
</evidence>
<evidence type="ECO:0000256" key="1">
    <source>
        <dbReference type="ARBA" id="ARBA00022857"/>
    </source>
</evidence>
<reference evidence="3 4" key="1">
    <citation type="submission" date="2023-04" db="EMBL/GenBank/DDBJ databases">
        <title>Lysobacter sp. strain UC isolated from soil sample.</title>
        <authorList>
            <person name="Choksket S."/>
            <person name="Harshvardhan F."/>
            <person name="Rana R."/>
            <person name="Patil P.B."/>
            <person name="Korpole S."/>
        </authorList>
    </citation>
    <scope>NUCLEOTIDE SEQUENCE [LARGE SCALE GENOMIC DNA]</scope>
    <source>
        <strain evidence="3 4">UC</strain>
    </source>
</reference>
<comment type="caution">
    <text evidence="3">The sequence shown here is derived from an EMBL/GenBank/DDBJ whole genome shotgun (WGS) entry which is preliminary data.</text>
</comment>
<dbReference type="RefSeq" id="WP_309261156.1">
    <property type="nucleotide sequence ID" value="NZ_JARUHG010000001.1"/>
</dbReference>
<dbReference type="EMBL" id="JARUHG010000001">
    <property type="protein sequence ID" value="MDR0181995.1"/>
    <property type="molecule type" value="Genomic_DNA"/>
</dbReference>
<feature type="domain" description="NAD-dependent epimerase/dehydratase" evidence="2">
    <location>
        <begin position="3"/>
        <end position="51"/>
    </location>
</feature>
<dbReference type="PANTHER" id="PTHR42748:SF3">
    <property type="entry name" value="BLL4366 PROTEIN"/>
    <property type="match status" value="1"/>
</dbReference>
<name>A0ABU1CA49_9GAMM</name>
<dbReference type="PANTHER" id="PTHR42748">
    <property type="entry name" value="NITROGEN METABOLITE REPRESSION PROTEIN NMRA FAMILY MEMBER"/>
    <property type="match status" value="1"/>
</dbReference>
<accession>A0ABU1CA49</accession>
<evidence type="ECO:0000259" key="2">
    <source>
        <dbReference type="Pfam" id="PF01370"/>
    </source>
</evidence>
<proteinExistence type="predicted"/>
<evidence type="ECO:0000313" key="4">
    <source>
        <dbReference type="Proteomes" id="UP001233535"/>
    </source>
</evidence>
<keyword evidence="4" id="KW-1185">Reference proteome</keyword>
<dbReference type="InterPro" id="IPR001509">
    <property type="entry name" value="Epimerase_deHydtase"/>
</dbReference>